<dbReference type="InterPro" id="IPR013740">
    <property type="entry name" value="Redoxin"/>
</dbReference>
<dbReference type="PANTHER" id="PTHR42852:SF13">
    <property type="entry name" value="PROTEIN DIPZ"/>
    <property type="match status" value="1"/>
</dbReference>
<dbReference type="RefSeq" id="WP_108636786.1">
    <property type="nucleotide sequence ID" value="NZ_QCXX01000010.1"/>
</dbReference>
<dbReference type="OrthoDB" id="793244at2"/>
<feature type="compositionally biased region" description="Basic and acidic residues" evidence="1">
    <location>
        <begin position="7"/>
        <end position="16"/>
    </location>
</feature>
<dbReference type="EMBL" id="QCXX01000010">
    <property type="protein sequence ID" value="PUV21446.1"/>
    <property type="molecule type" value="Genomic_DNA"/>
</dbReference>
<protein>
    <recommendedName>
        <fullName evidence="2">Thioredoxin domain-containing protein</fullName>
    </recommendedName>
</protein>
<organism evidence="3 4">
    <name type="scientific">Sphingobacterium athyrii</name>
    <dbReference type="NCBI Taxonomy" id="2152717"/>
    <lineage>
        <taxon>Bacteria</taxon>
        <taxon>Pseudomonadati</taxon>
        <taxon>Bacteroidota</taxon>
        <taxon>Sphingobacteriia</taxon>
        <taxon>Sphingobacteriales</taxon>
        <taxon>Sphingobacteriaceae</taxon>
        <taxon>Sphingobacterium</taxon>
    </lineage>
</organism>
<feature type="region of interest" description="Disordered" evidence="1">
    <location>
        <begin position="1"/>
        <end position="23"/>
    </location>
</feature>
<gene>
    <name evidence="3" type="ORF">DCO56_26945</name>
</gene>
<dbReference type="GO" id="GO:0016491">
    <property type="term" value="F:oxidoreductase activity"/>
    <property type="evidence" value="ECO:0007669"/>
    <property type="project" value="InterPro"/>
</dbReference>
<evidence type="ECO:0000313" key="3">
    <source>
        <dbReference type="EMBL" id="PUV21446.1"/>
    </source>
</evidence>
<dbReference type="InterPro" id="IPR050553">
    <property type="entry name" value="Thioredoxin_ResA/DsbE_sf"/>
</dbReference>
<dbReference type="PROSITE" id="PS51352">
    <property type="entry name" value="THIOREDOXIN_2"/>
    <property type="match status" value="1"/>
</dbReference>
<evidence type="ECO:0000313" key="4">
    <source>
        <dbReference type="Proteomes" id="UP000250831"/>
    </source>
</evidence>
<sequence>MTNFYKGGRELSKGKDSSGSPEIKSKKIRVQLPELLASFQLFFTHIFQVCVKHYLSTDIALFTQSLRRKIDNGKMYYKGTCPVLQKRLQSSDQKITKQEISSGVLRALFGWPSDLLRTCVGPSSGVLRLLFGCSSGRSRSAVEADSKPSRSVAEHVSNKPRRGPEALPKSTRRRVGASPSSDLCLTNFAPTSAFHAVGHQSSSNFPLIFPVGDPKPTRRNSEQRWEKGRSWSGVGRYLNGLFLGTKGTVSSPLSYRECTERVPKRYWECTKELPEIYQRGIKQVRAVSSSLVDLGYKSDTAVAQSAKGEDTELDNGREGSCFKFNGFKTFYERVVSVIDSFIVDVVSKAQRALKCFAYLFDNKNTFRMSLTCLALVFRSSNFSFKALKSIRALMVLALMVSMFSLSAQTPRKDSGADGLSDLTALKPGDKIPDAVWNQSLELNYFNGKKKTIRFSDLKGKLILLDFWSTGCPSCIEGIPDMELIQQRFKDKVKVVMVNSKRNKDTPERINKRFKKYKEDFNYTPVLPTLLDDTLFTSLLPHNTLPTIGIISAEGQFVLNSFASSVTEDIIQDFLKTGVSNRFIEKSEIKNTARINTQPLVDTTGLVFCSVMSGYRENYLGVYPAVSYSKGSSLFQVGNYFLNTCYQLAFPDVFQGAKSSLFVFDDRINKEFIDLIYDFKTTKGQFWYQLYLRDSITQELAFDYFRKALIERFHVTVERKKGVVEAYALSLDESRPLWKTKGGMYINSVDKGNESLILQNVPINGVISFIRSILDKPVIFEHKSAERIDLRLPGNFLDLTIEEKVAVLEQHGIKLKPAEYNGEYPYFYSVSTLHTK</sequence>
<proteinExistence type="predicted"/>
<dbReference type="InterPro" id="IPR036249">
    <property type="entry name" value="Thioredoxin-like_sf"/>
</dbReference>
<dbReference type="CDD" id="cd02966">
    <property type="entry name" value="TlpA_like_family"/>
    <property type="match status" value="1"/>
</dbReference>
<feature type="compositionally biased region" description="Basic and acidic residues" evidence="1">
    <location>
        <begin position="140"/>
        <end position="157"/>
    </location>
</feature>
<evidence type="ECO:0000256" key="1">
    <source>
        <dbReference type="SAM" id="MobiDB-lite"/>
    </source>
</evidence>
<feature type="domain" description="Thioredoxin" evidence="2">
    <location>
        <begin position="425"/>
        <end position="579"/>
    </location>
</feature>
<dbReference type="Proteomes" id="UP000250831">
    <property type="component" value="Unassembled WGS sequence"/>
</dbReference>
<dbReference type="Pfam" id="PF08534">
    <property type="entry name" value="Redoxin"/>
    <property type="match status" value="1"/>
</dbReference>
<dbReference type="AlphaFoldDB" id="A0A363NKU7"/>
<dbReference type="InterPro" id="IPR013766">
    <property type="entry name" value="Thioredoxin_domain"/>
</dbReference>
<name>A0A363NKU7_9SPHI</name>
<dbReference type="Gene3D" id="3.40.30.10">
    <property type="entry name" value="Glutaredoxin"/>
    <property type="match status" value="1"/>
</dbReference>
<accession>A0A363NKU7</accession>
<reference evidence="3 4" key="1">
    <citation type="submission" date="2018-04" db="EMBL/GenBank/DDBJ databases">
        <title>Sphingobacterium sp. M46 Genome.</title>
        <authorList>
            <person name="Cheng J."/>
            <person name="Li Y."/>
        </authorList>
    </citation>
    <scope>NUCLEOTIDE SEQUENCE [LARGE SCALE GENOMIC DNA]</scope>
    <source>
        <strain evidence="3 4">M46</strain>
    </source>
</reference>
<dbReference type="PANTHER" id="PTHR42852">
    <property type="entry name" value="THIOL:DISULFIDE INTERCHANGE PROTEIN DSBE"/>
    <property type="match status" value="1"/>
</dbReference>
<dbReference type="SUPFAM" id="SSF52833">
    <property type="entry name" value="Thioredoxin-like"/>
    <property type="match status" value="1"/>
</dbReference>
<comment type="caution">
    <text evidence="3">The sequence shown here is derived from an EMBL/GenBank/DDBJ whole genome shotgun (WGS) entry which is preliminary data.</text>
</comment>
<keyword evidence="4" id="KW-1185">Reference proteome</keyword>
<feature type="region of interest" description="Disordered" evidence="1">
    <location>
        <begin position="139"/>
        <end position="180"/>
    </location>
</feature>
<evidence type="ECO:0000259" key="2">
    <source>
        <dbReference type="PROSITE" id="PS51352"/>
    </source>
</evidence>